<dbReference type="InterPro" id="IPR006311">
    <property type="entry name" value="TAT_signal"/>
</dbReference>
<dbReference type="InterPro" id="IPR023232">
    <property type="entry name" value="Glyco_hydro_2_AS"/>
</dbReference>
<gene>
    <name evidence="12" type="ORF">EYS09_13795</name>
</gene>
<dbReference type="InterPro" id="IPR023230">
    <property type="entry name" value="Glyco_hydro_2_CS"/>
</dbReference>
<dbReference type="GO" id="GO:0004565">
    <property type="term" value="F:beta-galactosidase activity"/>
    <property type="evidence" value="ECO:0007669"/>
    <property type="project" value="UniProtKB-EC"/>
</dbReference>
<evidence type="ECO:0000256" key="9">
    <source>
        <dbReference type="SAM" id="MobiDB-lite"/>
    </source>
</evidence>
<dbReference type="PRINTS" id="PR00132">
    <property type="entry name" value="GLHYDRLASE2"/>
</dbReference>
<dbReference type="SUPFAM" id="SSF74650">
    <property type="entry name" value="Galactose mutarotase-like"/>
    <property type="match status" value="1"/>
</dbReference>
<dbReference type="PROSITE" id="PS00608">
    <property type="entry name" value="GLYCOSYL_HYDROL_F2_2"/>
    <property type="match status" value="1"/>
</dbReference>
<accession>A0A4Q9HV92</accession>
<evidence type="ECO:0000256" key="1">
    <source>
        <dbReference type="ARBA" id="ARBA00001412"/>
    </source>
</evidence>
<dbReference type="Pfam" id="PF00703">
    <property type="entry name" value="Glyco_hydro_2"/>
    <property type="match status" value="1"/>
</dbReference>
<dbReference type="InterPro" id="IPR004199">
    <property type="entry name" value="B-gal_small/dom_5"/>
</dbReference>
<dbReference type="InterPro" id="IPR011013">
    <property type="entry name" value="Gal_mutarotase_sf_dom"/>
</dbReference>
<dbReference type="GO" id="GO:0005990">
    <property type="term" value="P:lactose catabolic process"/>
    <property type="evidence" value="ECO:0007669"/>
    <property type="project" value="TreeGrafter"/>
</dbReference>
<dbReference type="Pfam" id="PF02929">
    <property type="entry name" value="Bgal_small_N"/>
    <property type="match status" value="1"/>
</dbReference>
<feature type="compositionally biased region" description="Low complexity" evidence="9">
    <location>
        <begin position="330"/>
        <end position="342"/>
    </location>
</feature>
<sequence>MTARRLSRRSFLATSTALAGWAAFCAQKQSFAAEHRAAGGEEWNARPRVFQVNREAARARLVPYRDTRSALTGQFTDSPYYRSLNGRWRFHWSRNPDERPAGFHAPGYDDSGWDRITVPANWEIEGYREPIYLNIRYAWEGYETPAPPHVPLGFNPVGSYRRTFTVPKGWDGRRTLISFQGVKSAFFVWVNGERVGYSEDSYTPAEFDLTDRLRPGENSLAVEVYRWSDGSWLEDQDMIDLSGIFRDVYLYSLPPVHLQDLYVRAEPDGARRDAELTVRATVRDRGADGGARAGEHRLTATLYDADGRPVLPEPLTAAVRFGTGEDGADSEAGAAGKPGKSGKPSKDVTVEPRAAVRAPRLWSAEDPYLYTLVVTLTDPAGRTVDVQRTRVGFRGVVCRPGSFTVNGRPVVFRGVNRHETDPDHGQAVTEERMLQDIRLMKRHNINAVRTSHYPNHPRWLELCDEYGLYVVAEANLESHGVRDILPAGLPEWTDACLDRMRSLVERDKNHPSVVVWSLGNEAGQGANFRAMADWTHHRDPSRPVHYEGMNEVADLHSEMYATPDAVEKYGRSGDPKPFILCEYAHSMGNSTGNFQEYWDVFERYPHLHGGFIWDFVDQAIRRPVPGDPRQTYLSYGGDWRPGYPTDDNFCCNGLVSADRVPHPALQEVKKVYQTIRMTAADDPAGTAVTVANHQLFSDLTAYELRWEVTRDGERIQHGTLPAPEVAPGAARTVRLPVKPVARPAPGAAYWLNLAFVLRHATRWADAGHRVAAEQFALPWYAPAPEDPDPATLPPLKLAETGRSVTVGGRGLELVLDKAAGTLTAYRHRGRPLLSRGPVPNFWRGPTDNDIGRGAERSLRTWRDAGARRTVTGVRASQPSRSEVVIEVTATLPTSPAVSHWDTVFTIRGDGEVRITHTLRPGAGLPDLPVVGALLTVPAGLNTFDWYGRGPQENYPDRRTGAFVGRYRSTVDAQAGPYVRPQQTGSVTDVRTASLTGRDGAGLRVRAEPGADAPLLELSALHHAPTDLEGVRHPYELTRRDETLLGVNHRQTGVGGNDSWGAPPLEKYLLHADRTYRYAYRLSPV</sequence>
<dbReference type="SUPFAM" id="SSF49303">
    <property type="entry name" value="beta-Galactosidase/glucuronidase domain"/>
    <property type="match status" value="2"/>
</dbReference>
<dbReference type="InterPro" id="IPR006104">
    <property type="entry name" value="Glyco_hydro_2_N"/>
</dbReference>
<dbReference type="InterPro" id="IPR008979">
    <property type="entry name" value="Galactose-bd-like_sf"/>
</dbReference>
<feature type="chain" id="PRO_5039104465" description="Beta-galactosidase" evidence="10">
    <location>
        <begin position="20"/>
        <end position="1084"/>
    </location>
</feature>
<feature type="signal peptide" evidence="10">
    <location>
        <begin position="1"/>
        <end position="19"/>
    </location>
</feature>
<dbReference type="Proteomes" id="UP000292452">
    <property type="component" value="Unassembled WGS sequence"/>
</dbReference>
<dbReference type="RefSeq" id="WP_131123401.1">
    <property type="nucleotide sequence ID" value="NZ_SIXH01000097.1"/>
</dbReference>
<feature type="domain" description="Beta galactosidase small chain/" evidence="11">
    <location>
        <begin position="805"/>
        <end position="1082"/>
    </location>
</feature>
<dbReference type="SMART" id="SM01038">
    <property type="entry name" value="Bgal_small_N"/>
    <property type="match status" value="1"/>
</dbReference>
<dbReference type="PANTHER" id="PTHR46323">
    <property type="entry name" value="BETA-GALACTOSIDASE"/>
    <property type="match status" value="1"/>
</dbReference>
<dbReference type="Gene3D" id="2.70.98.10">
    <property type="match status" value="1"/>
</dbReference>
<dbReference type="Pfam" id="PF02837">
    <property type="entry name" value="Glyco_hydro_2_N"/>
    <property type="match status" value="1"/>
</dbReference>
<evidence type="ECO:0000256" key="10">
    <source>
        <dbReference type="SAM" id="SignalP"/>
    </source>
</evidence>
<proteinExistence type="inferred from homology"/>
<dbReference type="SUPFAM" id="SSF51445">
    <property type="entry name" value="(Trans)glycosidases"/>
    <property type="match status" value="1"/>
</dbReference>
<dbReference type="GO" id="GO:0009341">
    <property type="term" value="C:beta-galactosidase complex"/>
    <property type="evidence" value="ECO:0007669"/>
    <property type="project" value="InterPro"/>
</dbReference>
<dbReference type="SUPFAM" id="SSF49785">
    <property type="entry name" value="Galactose-binding domain-like"/>
    <property type="match status" value="1"/>
</dbReference>
<dbReference type="InterPro" id="IPR013783">
    <property type="entry name" value="Ig-like_fold"/>
</dbReference>
<dbReference type="PANTHER" id="PTHR46323:SF2">
    <property type="entry name" value="BETA-GALACTOSIDASE"/>
    <property type="match status" value="1"/>
</dbReference>
<name>A0A4Q9HV92_STRKA</name>
<dbReference type="EMBL" id="SIXH01000097">
    <property type="protein sequence ID" value="TBO59118.1"/>
    <property type="molecule type" value="Genomic_DNA"/>
</dbReference>
<comment type="caution">
    <text evidence="12">The sequence shown here is derived from an EMBL/GenBank/DDBJ whole genome shotgun (WGS) entry which is preliminary data.</text>
</comment>
<dbReference type="PROSITE" id="PS51318">
    <property type="entry name" value="TAT"/>
    <property type="match status" value="1"/>
</dbReference>
<evidence type="ECO:0000256" key="3">
    <source>
        <dbReference type="ARBA" id="ARBA00012756"/>
    </source>
</evidence>
<protein>
    <recommendedName>
        <fullName evidence="4 8">Beta-galactosidase</fullName>
        <ecNumber evidence="3 8">3.2.1.23</ecNumber>
    </recommendedName>
    <alternativeName>
        <fullName evidence="7 8">Lactase</fullName>
    </alternativeName>
</protein>
<evidence type="ECO:0000256" key="4">
    <source>
        <dbReference type="ARBA" id="ARBA00013303"/>
    </source>
</evidence>
<reference evidence="12 13" key="1">
    <citation type="submission" date="2019-02" db="EMBL/GenBank/DDBJ databases">
        <title>Draft Genome Sequence of Streptomyces sp. AM-2504, identified by 16S rRNA comparative analysis as a Streptomyces Kasugaensis strain.</title>
        <authorList>
            <person name="Napolioni V."/>
            <person name="Giuliodori A.M."/>
            <person name="Spurio R."/>
            <person name="Fabbretti A."/>
        </authorList>
    </citation>
    <scope>NUCLEOTIDE SEQUENCE [LARGE SCALE GENOMIC DNA]</scope>
    <source>
        <strain evidence="12 13">AM-2504</strain>
    </source>
</reference>
<evidence type="ECO:0000256" key="6">
    <source>
        <dbReference type="ARBA" id="ARBA00023295"/>
    </source>
</evidence>
<evidence type="ECO:0000256" key="8">
    <source>
        <dbReference type="RuleBase" id="RU361154"/>
    </source>
</evidence>
<keyword evidence="6 8" id="KW-0326">Glycosidase</keyword>
<dbReference type="Gene3D" id="3.20.20.80">
    <property type="entry name" value="Glycosidases"/>
    <property type="match status" value="1"/>
</dbReference>
<keyword evidence="10" id="KW-0732">Signal</keyword>
<keyword evidence="5 8" id="KW-0378">Hydrolase</keyword>
<feature type="region of interest" description="Disordered" evidence="9">
    <location>
        <begin position="321"/>
        <end position="351"/>
    </location>
</feature>
<evidence type="ECO:0000256" key="2">
    <source>
        <dbReference type="ARBA" id="ARBA00007401"/>
    </source>
</evidence>
<comment type="similarity">
    <text evidence="2 8">Belongs to the glycosyl hydrolase 2 family.</text>
</comment>
<dbReference type="InterPro" id="IPR017853">
    <property type="entry name" value="GH"/>
</dbReference>
<keyword evidence="13" id="KW-1185">Reference proteome</keyword>
<dbReference type="InterPro" id="IPR006102">
    <property type="entry name" value="Ig-like_GH2"/>
</dbReference>
<dbReference type="InterPro" id="IPR032312">
    <property type="entry name" value="LacZ_4"/>
</dbReference>
<comment type="catalytic activity">
    <reaction evidence="1 8">
        <text>Hydrolysis of terminal non-reducing beta-D-galactose residues in beta-D-galactosides.</text>
        <dbReference type="EC" id="3.2.1.23"/>
    </reaction>
</comment>
<evidence type="ECO:0000313" key="12">
    <source>
        <dbReference type="EMBL" id="TBO59118.1"/>
    </source>
</evidence>
<dbReference type="Pfam" id="PF16353">
    <property type="entry name" value="LacZ_4"/>
    <property type="match status" value="1"/>
</dbReference>
<dbReference type="Pfam" id="PF02836">
    <property type="entry name" value="Glyco_hydro_2_C"/>
    <property type="match status" value="1"/>
</dbReference>
<dbReference type="InterPro" id="IPR014718">
    <property type="entry name" value="GH-type_carb-bd"/>
</dbReference>
<evidence type="ECO:0000256" key="7">
    <source>
        <dbReference type="ARBA" id="ARBA00032230"/>
    </source>
</evidence>
<dbReference type="InterPro" id="IPR006103">
    <property type="entry name" value="Glyco_hydro_2_cat"/>
</dbReference>
<organism evidence="12 13">
    <name type="scientific">Streptomyces kasugaensis</name>
    <dbReference type="NCBI Taxonomy" id="1946"/>
    <lineage>
        <taxon>Bacteria</taxon>
        <taxon>Bacillati</taxon>
        <taxon>Actinomycetota</taxon>
        <taxon>Actinomycetes</taxon>
        <taxon>Kitasatosporales</taxon>
        <taxon>Streptomycetaceae</taxon>
        <taxon>Streptomyces</taxon>
    </lineage>
</organism>
<dbReference type="InterPro" id="IPR036156">
    <property type="entry name" value="Beta-gal/glucu_dom_sf"/>
</dbReference>
<dbReference type="PROSITE" id="PS00719">
    <property type="entry name" value="GLYCOSYL_HYDROL_F2_1"/>
    <property type="match status" value="1"/>
</dbReference>
<dbReference type="EC" id="3.2.1.23" evidence="3 8"/>
<evidence type="ECO:0000259" key="11">
    <source>
        <dbReference type="SMART" id="SM01038"/>
    </source>
</evidence>
<dbReference type="Gene3D" id="2.60.40.10">
    <property type="entry name" value="Immunoglobulins"/>
    <property type="match status" value="2"/>
</dbReference>
<dbReference type="Gene3D" id="2.60.120.260">
    <property type="entry name" value="Galactose-binding domain-like"/>
    <property type="match status" value="1"/>
</dbReference>
<dbReference type="AlphaFoldDB" id="A0A4Q9HV92"/>
<dbReference type="GO" id="GO:0030246">
    <property type="term" value="F:carbohydrate binding"/>
    <property type="evidence" value="ECO:0007669"/>
    <property type="project" value="InterPro"/>
</dbReference>
<evidence type="ECO:0000256" key="5">
    <source>
        <dbReference type="ARBA" id="ARBA00022801"/>
    </source>
</evidence>
<evidence type="ECO:0000313" key="13">
    <source>
        <dbReference type="Proteomes" id="UP000292452"/>
    </source>
</evidence>
<dbReference type="InterPro" id="IPR006101">
    <property type="entry name" value="Glyco_hydro_2"/>
</dbReference>
<dbReference type="InterPro" id="IPR050347">
    <property type="entry name" value="Bact_Beta-galactosidase"/>
</dbReference>